<dbReference type="Proteomes" id="UP001201844">
    <property type="component" value="Unassembled WGS sequence"/>
</dbReference>
<keyword evidence="4" id="KW-0560">Oxidoreductase</keyword>
<dbReference type="NCBIfam" id="NF004789">
    <property type="entry name" value="PRK06134.1"/>
    <property type="match status" value="1"/>
</dbReference>
<protein>
    <submittedName>
        <fullName evidence="7">FAD-dependent oxidoreductase</fullName>
    </submittedName>
</protein>
<feature type="compositionally biased region" description="Basic and acidic residues" evidence="5">
    <location>
        <begin position="474"/>
        <end position="483"/>
    </location>
</feature>
<reference evidence="7 8" key="1">
    <citation type="submission" date="2022-02" db="EMBL/GenBank/DDBJ databases">
        <title>Shinella B3.7 sp. nov., isolated from Sediment (Zhairuo Island).</title>
        <authorList>
            <person name="Chen G."/>
        </authorList>
    </citation>
    <scope>NUCLEOTIDE SEQUENCE [LARGE SCALE GENOMIC DNA]</scope>
    <source>
        <strain evidence="7 8">B3.7</strain>
    </source>
</reference>
<feature type="region of interest" description="Disordered" evidence="5">
    <location>
        <begin position="474"/>
        <end position="497"/>
    </location>
</feature>
<dbReference type="PANTHER" id="PTHR43400">
    <property type="entry name" value="FUMARATE REDUCTASE"/>
    <property type="match status" value="1"/>
</dbReference>
<dbReference type="SUPFAM" id="SSF51905">
    <property type="entry name" value="FAD/NAD(P)-binding domain"/>
    <property type="match status" value="1"/>
</dbReference>
<keyword evidence="8" id="KW-1185">Reference proteome</keyword>
<dbReference type="SUPFAM" id="SSF56425">
    <property type="entry name" value="Succinate dehydrogenase/fumarate reductase flavoprotein, catalytic domain"/>
    <property type="match status" value="1"/>
</dbReference>
<proteinExistence type="predicted"/>
<evidence type="ECO:0000256" key="3">
    <source>
        <dbReference type="ARBA" id="ARBA00022827"/>
    </source>
</evidence>
<feature type="domain" description="FAD-dependent oxidoreductase 2 FAD-binding" evidence="6">
    <location>
        <begin position="30"/>
        <end position="568"/>
    </location>
</feature>
<dbReference type="InterPro" id="IPR050315">
    <property type="entry name" value="FAD-oxidoreductase_2"/>
</dbReference>
<keyword evidence="3" id="KW-0274">FAD</keyword>
<evidence type="ECO:0000256" key="5">
    <source>
        <dbReference type="SAM" id="MobiDB-lite"/>
    </source>
</evidence>
<gene>
    <name evidence="7" type="ORF">MKI86_14405</name>
</gene>
<dbReference type="PANTHER" id="PTHR43400:SF10">
    <property type="entry name" value="3-OXOSTEROID 1-DEHYDROGENASE"/>
    <property type="match status" value="1"/>
</dbReference>
<evidence type="ECO:0000313" key="7">
    <source>
        <dbReference type="EMBL" id="MCJ8150339.1"/>
    </source>
</evidence>
<dbReference type="Gene3D" id="3.50.50.60">
    <property type="entry name" value="FAD/NAD(P)-binding domain"/>
    <property type="match status" value="2"/>
</dbReference>
<dbReference type="RefSeq" id="WP_241601612.1">
    <property type="nucleotide sequence ID" value="NZ_JAKVIN010000006.1"/>
</dbReference>
<evidence type="ECO:0000256" key="2">
    <source>
        <dbReference type="ARBA" id="ARBA00022630"/>
    </source>
</evidence>
<dbReference type="PRINTS" id="PR00411">
    <property type="entry name" value="PNDRDTASEI"/>
</dbReference>
<dbReference type="Pfam" id="PF00890">
    <property type="entry name" value="FAD_binding_2"/>
    <property type="match status" value="1"/>
</dbReference>
<dbReference type="EMBL" id="JAKVIN010000006">
    <property type="protein sequence ID" value="MCJ8150339.1"/>
    <property type="molecule type" value="Genomic_DNA"/>
</dbReference>
<dbReference type="InterPro" id="IPR027477">
    <property type="entry name" value="Succ_DH/fumarate_Rdtase_cat_sf"/>
</dbReference>
<feature type="region of interest" description="Disordered" evidence="5">
    <location>
        <begin position="1"/>
        <end position="24"/>
    </location>
</feature>
<evidence type="ECO:0000313" key="8">
    <source>
        <dbReference type="Proteomes" id="UP001201844"/>
    </source>
</evidence>
<keyword evidence="2" id="KW-0285">Flavoprotein</keyword>
<comment type="caution">
    <text evidence="7">The sequence shown here is derived from an EMBL/GenBank/DDBJ whole genome shotgun (WGS) entry which is preliminary data.</text>
</comment>
<evidence type="ECO:0000259" key="6">
    <source>
        <dbReference type="Pfam" id="PF00890"/>
    </source>
</evidence>
<accession>A0ABT0CPR6</accession>
<dbReference type="InterPro" id="IPR003953">
    <property type="entry name" value="FAD-dep_OxRdtase_2_FAD-bd"/>
</dbReference>
<sequence length="604" mass="63876">MQAMDARSDDHRRADEAGPRAETPRHAQCDVLVIGSGAGGLAAAVAAAHHGLDVIVAEKAAAFGGTSAFSGGWLWVPNAPHAVAAGKGEDPEGPRTYLRHILGNRYDAGMIDAYLEAAPRMLDFFEKNTAVHFLPGSGMPDFHGNLPGAAKGWRSVVAAPYDGRALGGLIGRLRQPIPETTLLGMGIGSGVDMRMFLTATRSLPAFAYVTGRMLKHARDLFFHRRAMQLVNGNALVGRLLRSAADRRVRLWPNAAAHDLLRDGPSVNGAVLKTADGPVHVVARRGVILATGGFPNDADRLQALLPHVQAGTPHYSAAPVTNSGDGLQLAESAGGHVSRSMVDAAAYAPVSLVPRPDGSLGRFPHLVERGKPGIIAVMASGRRFVDEGGPYHDYVREMITATAPQTPAVSWLICDRHFLRRYGLGAVKPAPVPFGRWLRNGYLIEAPTIVDLAKRCGIDPAGLAATVDAFNRNAARGEDPEFHRGTTPYQRAQGDPDHRPNPCLAPIVKAPFYAVKVVPGSLGTFAGIETDAKARVLDGAQRPVPGLYAVGNDMNSVMGGYYPSGGITLGPAMTFGFLAAETIAAGDAVHGERHEGEQDAVRSQS</sequence>
<name>A0ABT0CPR6_9HYPH</name>
<evidence type="ECO:0000256" key="1">
    <source>
        <dbReference type="ARBA" id="ARBA00001974"/>
    </source>
</evidence>
<comment type="cofactor">
    <cofactor evidence="1">
        <name>FAD</name>
        <dbReference type="ChEBI" id="CHEBI:57692"/>
    </cofactor>
</comment>
<dbReference type="InterPro" id="IPR036188">
    <property type="entry name" value="FAD/NAD-bd_sf"/>
</dbReference>
<evidence type="ECO:0000256" key="4">
    <source>
        <dbReference type="ARBA" id="ARBA00023002"/>
    </source>
</evidence>
<organism evidence="7 8">
    <name type="scientific">Shinella sedimenti</name>
    <dbReference type="NCBI Taxonomy" id="2919913"/>
    <lineage>
        <taxon>Bacteria</taxon>
        <taxon>Pseudomonadati</taxon>
        <taxon>Pseudomonadota</taxon>
        <taxon>Alphaproteobacteria</taxon>
        <taxon>Hyphomicrobiales</taxon>
        <taxon>Rhizobiaceae</taxon>
        <taxon>Shinella</taxon>
    </lineage>
</organism>